<keyword evidence="8 13" id="KW-0238">DNA-binding</keyword>
<evidence type="ECO:0000259" key="15">
    <source>
        <dbReference type="PROSITE" id="PS51194"/>
    </source>
</evidence>
<dbReference type="EC" id="3.6.4.-" evidence="13"/>
<evidence type="ECO:0000256" key="13">
    <source>
        <dbReference type="HAMAP-Rule" id="MF_00969"/>
    </source>
</evidence>
<evidence type="ECO:0000256" key="11">
    <source>
        <dbReference type="ARBA" id="ARBA00061399"/>
    </source>
</evidence>
<evidence type="ECO:0000256" key="5">
    <source>
        <dbReference type="ARBA" id="ARBA00022801"/>
    </source>
</evidence>
<dbReference type="Proteomes" id="UP000280960">
    <property type="component" value="Chromosome"/>
</dbReference>
<evidence type="ECO:0000313" key="17">
    <source>
        <dbReference type="Proteomes" id="UP000280960"/>
    </source>
</evidence>
<evidence type="ECO:0000256" key="7">
    <source>
        <dbReference type="ARBA" id="ARBA00022840"/>
    </source>
</evidence>
<dbReference type="InterPro" id="IPR047112">
    <property type="entry name" value="RecG/Mfd"/>
</dbReference>
<comment type="function">
    <text evidence="13">Couples transcription and DNA repair by recognizing RNA polymerase (RNAP) stalled at DNA lesions. Mediates ATP-dependent release of RNAP and its truncated transcript from the DNA, and recruitment of nucleotide excision repair machinery to the damaged site.</text>
</comment>
<dbReference type="InterPro" id="IPR011545">
    <property type="entry name" value="DEAD/DEAH_box_helicase_dom"/>
</dbReference>
<dbReference type="GO" id="GO:0006355">
    <property type="term" value="P:regulation of DNA-templated transcription"/>
    <property type="evidence" value="ECO:0007669"/>
    <property type="project" value="UniProtKB-UniRule"/>
</dbReference>
<dbReference type="GO" id="GO:0003684">
    <property type="term" value="F:damaged DNA binding"/>
    <property type="evidence" value="ECO:0007669"/>
    <property type="project" value="InterPro"/>
</dbReference>
<name>A0A3G2R1X8_9FIRM</name>
<keyword evidence="9 13" id="KW-0234">DNA repair</keyword>
<dbReference type="Gene3D" id="3.90.1150.50">
    <property type="entry name" value="Transcription-repair-coupling factor, D7 domain"/>
    <property type="match status" value="1"/>
</dbReference>
<organism evidence="16 17">
    <name type="scientific">Biomaibacter acetigenes</name>
    <dbReference type="NCBI Taxonomy" id="2316383"/>
    <lineage>
        <taxon>Bacteria</taxon>
        <taxon>Bacillati</taxon>
        <taxon>Bacillota</taxon>
        <taxon>Clostridia</taxon>
        <taxon>Thermosediminibacterales</taxon>
        <taxon>Tepidanaerobacteraceae</taxon>
        <taxon>Biomaibacter</taxon>
    </lineage>
</organism>
<dbReference type="InterPro" id="IPR004576">
    <property type="entry name" value="Mfd"/>
</dbReference>
<dbReference type="NCBIfam" id="TIGR00580">
    <property type="entry name" value="mfd"/>
    <property type="match status" value="1"/>
</dbReference>
<dbReference type="InterPro" id="IPR037235">
    <property type="entry name" value="TRCF-like_C_D7"/>
</dbReference>
<dbReference type="GO" id="GO:0003678">
    <property type="term" value="F:DNA helicase activity"/>
    <property type="evidence" value="ECO:0007669"/>
    <property type="project" value="TreeGrafter"/>
</dbReference>
<dbReference type="EMBL" id="CP033169">
    <property type="protein sequence ID" value="AYO29349.1"/>
    <property type="molecule type" value="Genomic_DNA"/>
</dbReference>
<sequence length="1177" mass="133865">MLSIATICEEIPEFNKLVKDLEKGLSNLFAYGVSDSQRAFLIAAMKKRTKSQILVVTPDSLEAKKLADDLSFFLKPEEVALFPASSVIPYETAARSLESTAQRLKVMEMLLAEKSIVVVAPVQALFNKLVPPEIVKNFTLHFKVGESIPLEDVILKLSAMGYERVDMIEGRSQFAVRGGILDIYPLTAEYPYRMEFFDDEVDSIREFLPEDQRSKTKLEEICVGPAREVIYDGETAKRAAINIAGELKKRGEILNSLGQEKIARHLEEKVQEHIEKLQNGLFFEAAELYISHLYPSLATLMDYFSRKPVTVLIEPGRIREARENAAFETEETFKGLLERGEILASQANIYYSPFEMLEKLKEFKIIYISILPKIHPEFEPRGLYSFQFRSMTPLYGKLDLLVEEITRLKKRKYRVLVLSGTAERGEHMLRSLKERNLEVSMFLNLEEFQPGQVAIVPGTLERGFEEPQSKFAIISDMEVYGRPRKQQPRPRPSAKGKKIAGYQELTVGDYVVHTAHGIGKYLGVETLEVAGHKKDYFALSYAGGDKLYVPTDQVDLIQKYVGSDENPPRLNKLGGSEWNKAKSKAKEAVQEMAQELIKLYAARQATKGFAFSKDTPWQKEFEDMFPYEETPDQLTAIEEVKRDMESDRPMDRLLCGDVGYGKTEVALRAAFKAVMDAKQVAVLVPTTILAEQHYHTFTERFAPFPVKIDVISRFKSPAEQKEILKKLKDGEIDIIIGTHRLLQKDVKFKDLGLLVVDEEQRFGVSHKEKIKQLKKNVDVLTLTATPIPRTLHMAMSGVRDMSIIETPPEDRFPIQTYVVEHNESLIRDAILRELSRGGQVYYVYNRVETIHEEARSLQRLVPEARIAVAHGQMHEDELEEVMLNFYDHNFDVLVCTTIIETGLDIPNVNTLIITSADKLGLSQLYQLRGRVGRSNRQAFAYLTYKKDRILSETAEKRLSAIREFTEFGSGFKIALKDLEIRGAGNLLGTEQHGHMMAIGYDLYTKLLSAAVKELKGEKMEEEVQPVIELSISAYISDDFVSNTAQKMEIYRRIAGVETIEEADDLEEEIEDRFGDIPEPARNLIEISRIKVRARKLKIASIIQQGELIKFQFQNARALTPEMIFRLSAAFQKQLNFLGSTVPSFTLKTRGLEGYKLLSRIEKILDEMNTMQESCSVV</sequence>
<dbReference type="GO" id="GO:0016787">
    <property type="term" value="F:hydrolase activity"/>
    <property type="evidence" value="ECO:0007669"/>
    <property type="project" value="UniProtKB-KW"/>
</dbReference>
<dbReference type="InterPro" id="IPR027417">
    <property type="entry name" value="P-loop_NTPase"/>
</dbReference>
<dbReference type="Pfam" id="PF00270">
    <property type="entry name" value="DEAD"/>
    <property type="match status" value="1"/>
</dbReference>
<dbReference type="InterPro" id="IPR048635">
    <property type="entry name" value="MFD_D3"/>
</dbReference>
<keyword evidence="7 13" id="KW-0067">ATP-binding</keyword>
<evidence type="ECO:0000256" key="1">
    <source>
        <dbReference type="ARBA" id="ARBA00004496"/>
    </source>
</evidence>
<dbReference type="GO" id="GO:0005524">
    <property type="term" value="F:ATP binding"/>
    <property type="evidence" value="ECO:0007669"/>
    <property type="project" value="UniProtKB-UniRule"/>
</dbReference>
<dbReference type="PROSITE" id="PS51192">
    <property type="entry name" value="HELICASE_ATP_BIND_1"/>
    <property type="match status" value="1"/>
</dbReference>
<dbReference type="AlphaFoldDB" id="A0A3G2R1X8"/>
<evidence type="ECO:0000256" key="12">
    <source>
        <dbReference type="ARBA" id="ARBA00070128"/>
    </source>
</evidence>
<dbReference type="Pfam" id="PF17757">
    <property type="entry name" value="UvrB_inter"/>
    <property type="match status" value="1"/>
</dbReference>
<evidence type="ECO:0000256" key="2">
    <source>
        <dbReference type="ARBA" id="ARBA00022490"/>
    </source>
</evidence>
<dbReference type="InterPro" id="IPR005118">
    <property type="entry name" value="TRCF_C"/>
</dbReference>
<dbReference type="Gene3D" id="2.40.10.170">
    <property type="match status" value="1"/>
</dbReference>
<dbReference type="Pfam" id="PF21132">
    <property type="entry name" value="MFD_D3"/>
    <property type="match status" value="1"/>
</dbReference>
<keyword evidence="3 13" id="KW-0547">Nucleotide-binding</keyword>
<evidence type="ECO:0000259" key="14">
    <source>
        <dbReference type="PROSITE" id="PS51192"/>
    </source>
</evidence>
<evidence type="ECO:0000256" key="3">
    <source>
        <dbReference type="ARBA" id="ARBA00022741"/>
    </source>
</evidence>
<dbReference type="FunFam" id="3.40.50.300:FF:000546">
    <property type="entry name" value="Transcription-repair-coupling factor"/>
    <property type="match status" value="1"/>
</dbReference>
<comment type="similarity">
    <text evidence="11 13">In the C-terminal section; belongs to the helicase family. RecG subfamily.</text>
</comment>
<keyword evidence="2 13" id="KW-0963">Cytoplasm</keyword>
<keyword evidence="4 13" id="KW-0227">DNA damage</keyword>
<dbReference type="Pfam" id="PF03461">
    <property type="entry name" value="TRCF"/>
    <property type="match status" value="1"/>
</dbReference>
<feature type="domain" description="Helicase C-terminal" evidence="15">
    <location>
        <begin position="813"/>
        <end position="979"/>
    </location>
</feature>
<dbReference type="PANTHER" id="PTHR47964:SF1">
    <property type="entry name" value="ATP-DEPENDENT DNA HELICASE HOMOLOG RECG, CHLOROPLASTIC"/>
    <property type="match status" value="1"/>
</dbReference>
<dbReference type="SMART" id="SM00487">
    <property type="entry name" value="DEXDc"/>
    <property type="match status" value="1"/>
</dbReference>
<protein>
    <recommendedName>
        <fullName evidence="12 13">Transcription-repair-coupling factor</fullName>
        <shortName evidence="13">TRCF</shortName>
        <ecNumber evidence="13">3.6.4.-</ecNumber>
    </recommendedName>
</protein>
<proteinExistence type="inferred from homology"/>
<dbReference type="Gene3D" id="3.40.50.300">
    <property type="entry name" value="P-loop containing nucleotide triphosphate hydrolases"/>
    <property type="match status" value="2"/>
</dbReference>
<dbReference type="PANTHER" id="PTHR47964">
    <property type="entry name" value="ATP-DEPENDENT DNA HELICASE HOMOLOG RECG, CHLOROPLASTIC"/>
    <property type="match status" value="1"/>
</dbReference>
<comment type="similarity">
    <text evidence="10 13">In the N-terminal section; belongs to the UvrB family.</text>
</comment>
<dbReference type="PROSITE" id="PS51194">
    <property type="entry name" value="HELICASE_CTER"/>
    <property type="match status" value="1"/>
</dbReference>
<dbReference type="InterPro" id="IPR001650">
    <property type="entry name" value="Helicase_C-like"/>
</dbReference>
<dbReference type="SMART" id="SM00982">
    <property type="entry name" value="TRCF"/>
    <property type="match status" value="1"/>
</dbReference>
<dbReference type="KEGG" id="bacg:D2962_00885"/>
<dbReference type="InterPro" id="IPR036101">
    <property type="entry name" value="CarD-like/TRCF_RID_sf"/>
</dbReference>
<dbReference type="InterPro" id="IPR003711">
    <property type="entry name" value="CarD-like/TRCF_RID"/>
</dbReference>
<reference evidence="16 17" key="1">
    <citation type="submission" date="2018-10" db="EMBL/GenBank/DDBJ databases">
        <authorList>
            <person name="Zhang X."/>
        </authorList>
    </citation>
    <scope>NUCLEOTIDE SEQUENCE [LARGE SCALE GENOMIC DNA]</scope>
    <source>
        <strain evidence="16 17">SK-G1</strain>
    </source>
</reference>
<evidence type="ECO:0000256" key="4">
    <source>
        <dbReference type="ARBA" id="ARBA00022763"/>
    </source>
</evidence>
<dbReference type="CDD" id="cd17991">
    <property type="entry name" value="DEXHc_TRCF"/>
    <property type="match status" value="1"/>
</dbReference>
<evidence type="ECO:0000256" key="9">
    <source>
        <dbReference type="ARBA" id="ARBA00023204"/>
    </source>
</evidence>
<accession>A0A3G2R1X8</accession>
<evidence type="ECO:0000256" key="8">
    <source>
        <dbReference type="ARBA" id="ARBA00023125"/>
    </source>
</evidence>
<dbReference type="SUPFAM" id="SSF141259">
    <property type="entry name" value="CarD-like"/>
    <property type="match status" value="1"/>
</dbReference>
<dbReference type="Gene3D" id="3.30.2060.10">
    <property type="entry name" value="Penicillin-binding protein 1b domain"/>
    <property type="match status" value="1"/>
</dbReference>
<dbReference type="Pfam" id="PF02559">
    <property type="entry name" value="CarD_TRCF_RID"/>
    <property type="match status" value="1"/>
</dbReference>
<dbReference type="SUPFAM" id="SSF143517">
    <property type="entry name" value="TRCF domain-like"/>
    <property type="match status" value="1"/>
</dbReference>
<dbReference type="Gene3D" id="3.40.50.11140">
    <property type="match status" value="1"/>
</dbReference>
<keyword evidence="5 13" id="KW-0378">Hydrolase</keyword>
<dbReference type="HAMAP" id="MF_00969">
    <property type="entry name" value="TRCF"/>
    <property type="match status" value="1"/>
</dbReference>
<dbReference type="GO" id="GO:0000716">
    <property type="term" value="P:transcription-coupled nucleotide-excision repair, DNA damage recognition"/>
    <property type="evidence" value="ECO:0007669"/>
    <property type="project" value="UniProtKB-UniRule"/>
</dbReference>
<dbReference type="SUPFAM" id="SSF52540">
    <property type="entry name" value="P-loop containing nucleoside triphosphate hydrolases"/>
    <property type="match status" value="4"/>
</dbReference>
<dbReference type="Gene3D" id="3.40.50.11180">
    <property type="match status" value="1"/>
</dbReference>
<evidence type="ECO:0000313" key="16">
    <source>
        <dbReference type="EMBL" id="AYO29349.1"/>
    </source>
</evidence>
<dbReference type="SMART" id="SM01058">
    <property type="entry name" value="CarD_TRCF"/>
    <property type="match status" value="1"/>
</dbReference>
<evidence type="ECO:0000256" key="6">
    <source>
        <dbReference type="ARBA" id="ARBA00022806"/>
    </source>
</evidence>
<evidence type="ECO:0000256" key="10">
    <source>
        <dbReference type="ARBA" id="ARBA00061104"/>
    </source>
</evidence>
<dbReference type="InterPro" id="IPR014001">
    <property type="entry name" value="Helicase_ATP-bd"/>
</dbReference>
<feature type="domain" description="Helicase ATP-binding" evidence="14">
    <location>
        <begin position="643"/>
        <end position="804"/>
    </location>
</feature>
<comment type="subcellular location">
    <subcellularLocation>
        <location evidence="1 13">Cytoplasm</location>
    </subcellularLocation>
</comment>
<gene>
    <name evidence="13 16" type="primary">mfd</name>
    <name evidence="16" type="ORF">D2962_00885</name>
</gene>
<dbReference type="GO" id="GO:0005737">
    <property type="term" value="C:cytoplasm"/>
    <property type="evidence" value="ECO:0007669"/>
    <property type="project" value="UniProtKB-SubCell"/>
</dbReference>
<keyword evidence="17" id="KW-1185">Reference proteome</keyword>
<keyword evidence="6" id="KW-0347">Helicase</keyword>
<dbReference type="SMART" id="SM00490">
    <property type="entry name" value="HELICc"/>
    <property type="match status" value="1"/>
</dbReference>
<dbReference type="Pfam" id="PF00271">
    <property type="entry name" value="Helicase_C"/>
    <property type="match status" value="1"/>
</dbReference>
<dbReference type="InterPro" id="IPR041471">
    <property type="entry name" value="UvrB_inter"/>
</dbReference>